<dbReference type="PANTHER" id="PTHR24103">
    <property type="entry name" value="E3 UBIQUITIN-PROTEIN LIGASE TRIM"/>
    <property type="match status" value="1"/>
</dbReference>
<sequence length="426" mass="49219">MCTICQESRVHRAHPAAPVQEAAQQYKEQIQAHLEIQREERKRLEAQRVNERQKHQEYQEKAAAERQKVVAEFEQMHYFLEQQKHLLLAEMGELETGIEKSQEERDTKLTGEISCLDSLIRELEGKCQQTASDLLQDIRSTLSRCEKQQGQLLEAAQQYKEQIQARLEILREERKRLEALRANERQKHQEYQKKAAAERHKIVAEFEQLHWFLKEKEYLLLAKLEELEGEIERSQDKKATKLTGEIYDLDSLIRELEGKCQQGASDLLQMGKDIRITMSRCEKGQVQLPAEISPEIETRLENLSEKTLTVKETMRQFQEVLPSKLEKGREKPQGQPRKVTVTLDPDMAHPCLIVSADRRSVRSAETQYWLPNSPDRFHVNQCALGRVAVHEHDASVRECTALVREHAASVSPPPFGMAWSAGYSGP</sequence>
<reference evidence="3 4" key="1">
    <citation type="journal article" date="2012" name="Genome Biol.">
        <title>Sequencing three crocodilian genomes to illuminate the evolution of archosaurs and amniotes.</title>
        <authorList>
            <person name="St John J.A."/>
            <person name="Braun E.L."/>
            <person name="Isberg S.R."/>
            <person name="Miles L.G."/>
            <person name="Chong A.Y."/>
            <person name="Gongora J."/>
            <person name="Dalzell P."/>
            <person name="Moran C."/>
            <person name="Bed'hom B."/>
            <person name="Abzhanov A."/>
            <person name="Burgess S.C."/>
            <person name="Cooksey A.M."/>
            <person name="Castoe T.A."/>
            <person name="Crawford N.G."/>
            <person name="Densmore L.D."/>
            <person name="Drew J.C."/>
            <person name="Edwards S.V."/>
            <person name="Faircloth B.C."/>
            <person name="Fujita M.K."/>
            <person name="Greenwold M.J."/>
            <person name="Hoffmann F.G."/>
            <person name="Howard J.M."/>
            <person name="Iguchi T."/>
            <person name="Janes D.E."/>
            <person name="Khan S.Y."/>
            <person name="Kohno S."/>
            <person name="de Koning A.J."/>
            <person name="Lance S.L."/>
            <person name="McCarthy F.M."/>
            <person name="McCormack J.E."/>
            <person name="Merchant M.E."/>
            <person name="Peterson D.G."/>
            <person name="Pollock D.D."/>
            <person name="Pourmand N."/>
            <person name="Raney B.J."/>
            <person name="Roessler K.A."/>
            <person name="Sanford J.R."/>
            <person name="Sawyer R.H."/>
            <person name="Schmidt C.J."/>
            <person name="Triplett E.W."/>
            <person name="Tuberville T.D."/>
            <person name="Venegas-Anaya M."/>
            <person name="Howard J.T."/>
            <person name="Jarvis E.D."/>
            <person name="Guillette L.J.Jr."/>
            <person name="Glenn T.C."/>
            <person name="Green R.E."/>
            <person name="Ray D.A."/>
        </authorList>
    </citation>
    <scope>NUCLEOTIDE SEQUENCE [LARGE SCALE GENOMIC DNA]</scope>
    <source>
        <strain evidence="3">KSC_2009_1</strain>
    </source>
</reference>
<feature type="domain" description="SPRY-associated" evidence="2">
    <location>
        <begin position="338"/>
        <end position="390"/>
    </location>
</feature>
<dbReference type="InterPro" id="IPR006574">
    <property type="entry name" value="PRY"/>
</dbReference>
<gene>
    <name evidence="3" type="ORF">Y1Q_0010013</name>
</gene>
<dbReference type="InterPro" id="IPR013320">
    <property type="entry name" value="ConA-like_dom_sf"/>
</dbReference>
<feature type="coiled-coil region" evidence="1">
    <location>
        <begin position="142"/>
        <end position="201"/>
    </location>
</feature>
<proteinExistence type="predicted"/>
<keyword evidence="1" id="KW-0175">Coiled coil</keyword>
<evidence type="ECO:0000256" key="1">
    <source>
        <dbReference type="SAM" id="Coils"/>
    </source>
</evidence>
<dbReference type="InterPro" id="IPR043136">
    <property type="entry name" value="B30.2/SPRY_sf"/>
</dbReference>
<organism evidence="3 4">
    <name type="scientific">Alligator mississippiensis</name>
    <name type="common">American alligator</name>
    <dbReference type="NCBI Taxonomy" id="8496"/>
    <lineage>
        <taxon>Eukaryota</taxon>
        <taxon>Metazoa</taxon>
        <taxon>Chordata</taxon>
        <taxon>Craniata</taxon>
        <taxon>Vertebrata</taxon>
        <taxon>Euteleostomi</taxon>
        <taxon>Archelosauria</taxon>
        <taxon>Archosauria</taxon>
        <taxon>Crocodylia</taxon>
        <taxon>Alligatoridae</taxon>
        <taxon>Alligatorinae</taxon>
        <taxon>Alligator</taxon>
    </lineage>
</organism>
<dbReference type="Pfam" id="PF13765">
    <property type="entry name" value="PRY"/>
    <property type="match status" value="1"/>
</dbReference>
<accession>A0A151MLH8</accession>
<dbReference type="PRINTS" id="PR01407">
    <property type="entry name" value="BUTYPHLNCDUF"/>
</dbReference>
<dbReference type="SUPFAM" id="SSF57845">
    <property type="entry name" value="B-box zinc-binding domain"/>
    <property type="match status" value="1"/>
</dbReference>
<dbReference type="SUPFAM" id="SSF49899">
    <property type="entry name" value="Concanavalin A-like lectins/glucanases"/>
    <property type="match status" value="1"/>
</dbReference>
<dbReference type="AlphaFoldDB" id="A0A151MLH8"/>
<name>A0A151MLH8_ALLMI</name>
<evidence type="ECO:0000259" key="2">
    <source>
        <dbReference type="SMART" id="SM00589"/>
    </source>
</evidence>
<keyword evidence="4" id="KW-1185">Reference proteome</keyword>
<evidence type="ECO:0000313" key="3">
    <source>
        <dbReference type="EMBL" id="KYO25303.1"/>
    </source>
</evidence>
<protein>
    <recommendedName>
        <fullName evidence="2">SPRY-associated domain-containing protein</fullName>
    </recommendedName>
</protein>
<dbReference type="InterPro" id="IPR003879">
    <property type="entry name" value="Butyrophylin_SPRY"/>
</dbReference>
<evidence type="ECO:0000313" key="4">
    <source>
        <dbReference type="Proteomes" id="UP000050525"/>
    </source>
</evidence>
<dbReference type="Gene3D" id="2.60.120.920">
    <property type="match status" value="1"/>
</dbReference>
<feature type="coiled-coil region" evidence="1">
    <location>
        <begin position="19"/>
        <end position="68"/>
    </location>
</feature>
<dbReference type="InterPro" id="IPR050143">
    <property type="entry name" value="TRIM/RBCC"/>
</dbReference>
<comment type="caution">
    <text evidence="3">The sequence shown here is derived from an EMBL/GenBank/DDBJ whole genome shotgun (WGS) entry which is preliminary data.</text>
</comment>
<dbReference type="Gene3D" id="3.30.160.60">
    <property type="entry name" value="Classic Zinc Finger"/>
    <property type="match status" value="1"/>
</dbReference>
<dbReference type="EMBL" id="AKHW03005879">
    <property type="protein sequence ID" value="KYO25303.1"/>
    <property type="molecule type" value="Genomic_DNA"/>
</dbReference>
<dbReference type="SMART" id="SM00589">
    <property type="entry name" value="PRY"/>
    <property type="match status" value="1"/>
</dbReference>
<dbReference type="Proteomes" id="UP000050525">
    <property type="component" value="Unassembled WGS sequence"/>
</dbReference>